<dbReference type="AlphaFoldDB" id="A0ABC9Y9I5"/>
<dbReference type="PANTHER" id="PTHR33395">
    <property type="entry name" value="TRANSCRIPTASE, PUTATIVE-RELATED-RELATED"/>
    <property type="match status" value="1"/>
</dbReference>
<dbReference type="PANTHER" id="PTHR33395:SF22">
    <property type="entry name" value="REVERSE TRANSCRIPTASE DOMAIN-CONTAINING PROTEIN"/>
    <property type="match status" value="1"/>
</dbReference>
<protein>
    <submittedName>
        <fullName evidence="1">Mitochondrial enolase superfamily member 1</fullName>
    </submittedName>
</protein>
<dbReference type="EMBL" id="BAAFJT010000089">
    <property type="protein sequence ID" value="GAB0206466.1"/>
    <property type="molecule type" value="Genomic_DNA"/>
</dbReference>
<gene>
    <name evidence="1" type="ORF">GRJ2_003112200</name>
</gene>
<reference evidence="1 2" key="1">
    <citation type="submission" date="2024-06" db="EMBL/GenBank/DDBJ databases">
        <title>The draft genome of Grus japonensis, version 3.</title>
        <authorList>
            <person name="Nabeshima K."/>
            <person name="Suzuki S."/>
            <person name="Onuma M."/>
        </authorList>
    </citation>
    <scope>NUCLEOTIDE SEQUENCE [LARGE SCALE GENOMIC DNA]</scope>
    <source>
        <strain evidence="1 2">451A</strain>
    </source>
</reference>
<proteinExistence type="predicted"/>
<evidence type="ECO:0000313" key="1">
    <source>
        <dbReference type="EMBL" id="GAB0206466.1"/>
    </source>
</evidence>
<dbReference type="Proteomes" id="UP001623348">
    <property type="component" value="Unassembled WGS sequence"/>
</dbReference>
<comment type="caution">
    <text evidence="1">The sequence shown here is derived from an EMBL/GenBank/DDBJ whole genome shotgun (WGS) entry which is preliminary data.</text>
</comment>
<keyword evidence="2" id="KW-1185">Reference proteome</keyword>
<accession>A0ABC9Y9I5</accession>
<name>A0ABC9Y9I5_GRUJA</name>
<sequence>MSRDLLRELRQKRKVYGHWKQGQTTWEDYRDAVRHCREKIRVVKAQLEFKLDSTVKDNKKGFLKYVNSKRRTRDNIGPLLDEVGHLTNRDVGKAEMFNAFFASVFNTSDGPWDPQSPVLKQHDWGDDKLLANSEVVRDLLLHLDVHKSMGSDGIYPRIPKELADIIMGPLSIIFQQSWESGEVPVDWKPANAVPIFKKAKRANRVLGCIKHSIANQSREVIVPLYAALVRPHLKYCVQFWAPQYKKDIKLLERVQRRVTKMVKGLEGKTYEEPWLRSLGLFILEKRRLRGDLIAAYNFLKRGNGGEVLISSLW</sequence>
<evidence type="ECO:0000313" key="2">
    <source>
        <dbReference type="Proteomes" id="UP001623348"/>
    </source>
</evidence>
<organism evidence="1 2">
    <name type="scientific">Grus japonensis</name>
    <name type="common">Japanese crane</name>
    <name type="synonym">Red-crowned crane</name>
    <dbReference type="NCBI Taxonomy" id="30415"/>
    <lineage>
        <taxon>Eukaryota</taxon>
        <taxon>Metazoa</taxon>
        <taxon>Chordata</taxon>
        <taxon>Craniata</taxon>
        <taxon>Vertebrata</taxon>
        <taxon>Euteleostomi</taxon>
        <taxon>Archelosauria</taxon>
        <taxon>Archosauria</taxon>
        <taxon>Dinosauria</taxon>
        <taxon>Saurischia</taxon>
        <taxon>Theropoda</taxon>
        <taxon>Coelurosauria</taxon>
        <taxon>Aves</taxon>
        <taxon>Neognathae</taxon>
        <taxon>Neoaves</taxon>
        <taxon>Gruiformes</taxon>
        <taxon>Gruidae</taxon>
        <taxon>Grus</taxon>
    </lineage>
</organism>